<organism evidence="1 2">
    <name type="scientific">Streptomyces roseicoloratus</name>
    <dbReference type="NCBI Taxonomy" id="2508722"/>
    <lineage>
        <taxon>Bacteria</taxon>
        <taxon>Bacillati</taxon>
        <taxon>Actinomycetota</taxon>
        <taxon>Actinomycetes</taxon>
        <taxon>Kitasatosporales</taxon>
        <taxon>Streptomycetaceae</taxon>
        <taxon>Streptomyces</taxon>
    </lineage>
</organism>
<dbReference type="InterPro" id="IPR046037">
    <property type="entry name" value="DUF5995"/>
</dbReference>
<proteinExistence type="predicted"/>
<sequence>MTTESLPPAEKVTVVAGLLADRVRQYDAAQDRRAAFAYTYYRLTTTLAAALDTGAPAFRDPPWVAELCETLASAYFDAMDGIDAWLAGRSGTPPGEVRPDDLPDSVPRPWRDVFAASSARRSYTLEDVLFSMMAHISYDLPGALRRMTASTGERGHLRGHVADFHRMNDVLGSCIDRVQDDLSSRYIHGLDSLDRLFTRSDELLTNYGIRVARGLAWFNCDRLLDPDSADEAARSIARSTAALISEIRSPGDRKLRAGLWILRRLIPERRQWPPAGTPVE</sequence>
<dbReference type="RefSeq" id="WP_309549931.1">
    <property type="nucleotide sequence ID" value="NZ_CP133762.1"/>
</dbReference>
<protein>
    <submittedName>
        <fullName evidence="1">DUF5995 family protein</fullName>
    </submittedName>
</protein>
<accession>A0ABY9S206</accession>
<keyword evidence="2" id="KW-1185">Reference proteome</keyword>
<dbReference type="EMBL" id="CP133762">
    <property type="protein sequence ID" value="WMX48472.1"/>
    <property type="molecule type" value="Genomic_DNA"/>
</dbReference>
<reference evidence="1 2" key="1">
    <citation type="submission" date="2023-09" db="EMBL/GenBank/DDBJ databases">
        <title>Complete genome of Streptomyces roseicoloratus T14.</title>
        <authorList>
            <person name="Bashizi T."/>
            <person name="Kim M.-J."/>
            <person name="Lee G."/>
            <person name="Tagele S.B."/>
            <person name="Shin J.-H."/>
        </authorList>
    </citation>
    <scope>NUCLEOTIDE SEQUENCE [LARGE SCALE GENOMIC DNA]</scope>
    <source>
        <strain evidence="1 2">T14</strain>
    </source>
</reference>
<evidence type="ECO:0000313" key="2">
    <source>
        <dbReference type="Proteomes" id="UP001250858"/>
    </source>
</evidence>
<dbReference type="Pfam" id="PF19458">
    <property type="entry name" value="DUF5995"/>
    <property type="match status" value="1"/>
</dbReference>
<name>A0ABY9S206_9ACTN</name>
<gene>
    <name evidence="1" type="ORF">RGF97_31800</name>
</gene>
<dbReference type="Proteomes" id="UP001250858">
    <property type="component" value="Chromosome"/>
</dbReference>
<evidence type="ECO:0000313" key="1">
    <source>
        <dbReference type="EMBL" id="WMX48472.1"/>
    </source>
</evidence>